<evidence type="ECO:0000256" key="2">
    <source>
        <dbReference type="ARBA" id="ARBA00022692"/>
    </source>
</evidence>
<feature type="transmembrane region" description="Helical" evidence="7">
    <location>
        <begin position="109"/>
        <end position="135"/>
    </location>
</feature>
<evidence type="ECO:0000256" key="5">
    <source>
        <dbReference type="ARBA" id="ARBA00023180"/>
    </source>
</evidence>
<feature type="transmembrane region" description="Helical" evidence="7">
    <location>
        <begin position="199"/>
        <end position="219"/>
    </location>
</feature>
<protein>
    <recommendedName>
        <fullName evidence="8">Major facilitator superfamily (MFS) profile domain-containing protein</fullName>
    </recommendedName>
</protein>
<feature type="transmembrane region" description="Helical" evidence="7">
    <location>
        <begin position="396"/>
        <end position="414"/>
    </location>
</feature>
<dbReference type="PROSITE" id="PS50850">
    <property type="entry name" value="MFS"/>
    <property type="match status" value="1"/>
</dbReference>
<keyword evidence="4 7" id="KW-0472">Membrane</keyword>
<evidence type="ECO:0000313" key="10">
    <source>
        <dbReference type="Proteomes" id="UP001498476"/>
    </source>
</evidence>
<comment type="subcellular location">
    <subcellularLocation>
        <location evidence="1">Membrane</location>
        <topology evidence="1">Multi-pass membrane protein</topology>
    </subcellularLocation>
</comment>
<feature type="transmembrane region" description="Helical" evidence="7">
    <location>
        <begin position="167"/>
        <end position="187"/>
    </location>
</feature>
<dbReference type="InterPro" id="IPR020846">
    <property type="entry name" value="MFS_dom"/>
</dbReference>
<sequence length="555" mass="59922">MASCTIEKQFDNQQKGQGPSPITQVISQPTPDINQTPRAKFFIFLVLSIVALTQAFDATCICVTLPTIASELDATVAESLSLGTTFLLANTITQPIFSELSHVIGRKPAYLAALTVFVSGTIVCGCAQSSLILLIGRTIQGAGAGGPQALSAVILTDLYTLRQRARWVSFLNISWALGTIAGPIIGGAFTQNKDIGWRWIFWINLPVLGTSAIGVWFLFGYDKPKGRFWHLLAQVDWFGIVLFMVSAVSLLLPLSWGGSQFPWKSPQVITPMIVSVMGFITLGVFEGWGAKKPMFRPSVFRNYSTNLQFINTTIHGILMWMVLYYLSVFYLGVKSFTPVITGVWALPATLTVAPMAIVVGIMVSRTGNYRWFLLSGWCLTIVAFGVMILIDENMSDGALIAITMVLGIAMGVLIPSMTVGVQATVERSDAKHATAMVYVLRSAGQCLGIAIGLSVFSSRLQLELEELGHDKDAAKNTMKAIRHSLRTGGLKDIAMLNAVVAALDCVWVTGCAMAAVAGILALCTRCPRLPKDEEDEAPLQLQVITSSAPDGGQTK</sequence>
<feature type="transmembrane region" description="Helical" evidence="7">
    <location>
        <begin position="268"/>
        <end position="288"/>
    </location>
</feature>
<keyword evidence="10" id="KW-1185">Reference proteome</keyword>
<accession>A0ABR1GU30</accession>
<dbReference type="Gene3D" id="1.20.1250.20">
    <property type="entry name" value="MFS general substrate transporter like domains"/>
    <property type="match status" value="1"/>
</dbReference>
<evidence type="ECO:0000313" key="9">
    <source>
        <dbReference type="EMBL" id="KAK7408990.1"/>
    </source>
</evidence>
<feature type="transmembrane region" description="Helical" evidence="7">
    <location>
        <begin position="231"/>
        <end position="256"/>
    </location>
</feature>
<evidence type="ECO:0000256" key="3">
    <source>
        <dbReference type="ARBA" id="ARBA00022989"/>
    </source>
</evidence>
<dbReference type="PANTHER" id="PTHR23501">
    <property type="entry name" value="MAJOR FACILITATOR SUPERFAMILY"/>
    <property type="match status" value="1"/>
</dbReference>
<gene>
    <name evidence="9" type="ORF">QQX98_008809</name>
</gene>
<feature type="transmembrane region" description="Helical" evidence="7">
    <location>
        <begin position="371"/>
        <end position="390"/>
    </location>
</feature>
<dbReference type="SUPFAM" id="SSF103473">
    <property type="entry name" value="MFS general substrate transporter"/>
    <property type="match status" value="1"/>
</dbReference>
<organism evidence="9 10">
    <name type="scientific">Neonectria punicea</name>
    <dbReference type="NCBI Taxonomy" id="979145"/>
    <lineage>
        <taxon>Eukaryota</taxon>
        <taxon>Fungi</taxon>
        <taxon>Dikarya</taxon>
        <taxon>Ascomycota</taxon>
        <taxon>Pezizomycotina</taxon>
        <taxon>Sordariomycetes</taxon>
        <taxon>Hypocreomycetidae</taxon>
        <taxon>Hypocreales</taxon>
        <taxon>Nectriaceae</taxon>
        <taxon>Neonectria</taxon>
    </lineage>
</organism>
<evidence type="ECO:0000256" key="1">
    <source>
        <dbReference type="ARBA" id="ARBA00004141"/>
    </source>
</evidence>
<feature type="domain" description="Major facilitator superfamily (MFS) profile" evidence="8">
    <location>
        <begin position="43"/>
        <end position="529"/>
    </location>
</feature>
<evidence type="ECO:0000259" key="8">
    <source>
        <dbReference type="PROSITE" id="PS50850"/>
    </source>
</evidence>
<dbReference type="InterPro" id="IPR036259">
    <property type="entry name" value="MFS_trans_sf"/>
</dbReference>
<feature type="transmembrane region" description="Helical" evidence="7">
    <location>
        <begin position="493"/>
        <end position="522"/>
    </location>
</feature>
<dbReference type="Pfam" id="PF07690">
    <property type="entry name" value="MFS_1"/>
    <property type="match status" value="1"/>
</dbReference>
<evidence type="ECO:0000256" key="6">
    <source>
        <dbReference type="SAM" id="MobiDB-lite"/>
    </source>
</evidence>
<proteinExistence type="predicted"/>
<feature type="transmembrane region" description="Helical" evidence="7">
    <location>
        <begin position="41"/>
        <end position="68"/>
    </location>
</feature>
<keyword evidence="2 7" id="KW-0812">Transmembrane</keyword>
<reference evidence="9 10" key="1">
    <citation type="journal article" date="2025" name="Microbiol. Resour. Announc.">
        <title>Draft genome sequences for Neonectria magnoliae and Neonectria punicea, canker pathogens of Liriodendron tulipifera and Acer saccharum in West Virginia.</title>
        <authorList>
            <person name="Petronek H.M."/>
            <person name="Kasson M.T."/>
            <person name="Metheny A.M."/>
            <person name="Stauder C.M."/>
            <person name="Lovett B."/>
            <person name="Lynch S.C."/>
            <person name="Garnas J.R."/>
            <person name="Kasson L.R."/>
            <person name="Stajich J.E."/>
        </authorList>
    </citation>
    <scope>NUCLEOTIDE SEQUENCE [LARGE SCALE GENOMIC DNA]</scope>
    <source>
        <strain evidence="9 10">NRRL 64653</strain>
    </source>
</reference>
<feature type="transmembrane region" description="Helical" evidence="7">
    <location>
        <begin position="309"/>
        <end position="331"/>
    </location>
</feature>
<feature type="transmembrane region" description="Helical" evidence="7">
    <location>
        <begin position="343"/>
        <end position="364"/>
    </location>
</feature>
<feature type="region of interest" description="Disordered" evidence="6">
    <location>
        <begin position="1"/>
        <end position="24"/>
    </location>
</feature>
<feature type="transmembrane region" description="Helical" evidence="7">
    <location>
        <begin position="435"/>
        <end position="456"/>
    </location>
</feature>
<dbReference type="EMBL" id="JAZAVJ010000166">
    <property type="protein sequence ID" value="KAK7408990.1"/>
    <property type="molecule type" value="Genomic_DNA"/>
</dbReference>
<comment type="caution">
    <text evidence="9">The sequence shown here is derived from an EMBL/GenBank/DDBJ whole genome shotgun (WGS) entry which is preliminary data.</text>
</comment>
<dbReference type="Proteomes" id="UP001498476">
    <property type="component" value="Unassembled WGS sequence"/>
</dbReference>
<dbReference type="Gene3D" id="1.20.1720.10">
    <property type="entry name" value="Multidrug resistance protein D"/>
    <property type="match status" value="1"/>
</dbReference>
<dbReference type="PANTHER" id="PTHR23501:SF59">
    <property type="entry name" value="MAJOR FACILITATOR SUPERFAMILY (MFS) PROFILE DOMAIN-CONTAINING PROTEIN-RELATED"/>
    <property type="match status" value="1"/>
</dbReference>
<evidence type="ECO:0000256" key="4">
    <source>
        <dbReference type="ARBA" id="ARBA00023136"/>
    </source>
</evidence>
<feature type="compositionally biased region" description="Polar residues" evidence="6">
    <location>
        <begin position="11"/>
        <end position="24"/>
    </location>
</feature>
<dbReference type="InterPro" id="IPR011701">
    <property type="entry name" value="MFS"/>
</dbReference>
<evidence type="ECO:0000256" key="7">
    <source>
        <dbReference type="SAM" id="Phobius"/>
    </source>
</evidence>
<keyword evidence="5" id="KW-0325">Glycoprotein</keyword>
<keyword evidence="3 7" id="KW-1133">Transmembrane helix</keyword>
<name>A0ABR1GU30_9HYPO</name>